<evidence type="ECO:0000256" key="3">
    <source>
        <dbReference type="RuleBase" id="RU000489"/>
    </source>
</evidence>
<evidence type="ECO:0000256" key="1">
    <source>
        <dbReference type="ARBA" id="ARBA00022801"/>
    </source>
</evidence>
<keyword evidence="1 3" id="KW-0378">Hydrolase</keyword>
<evidence type="ECO:0000259" key="5">
    <source>
        <dbReference type="PROSITE" id="PS51910"/>
    </source>
</evidence>
<proteinExistence type="inferred from homology"/>
<sequence>MKTPIPARAVRRVRRISPGPLSLLALTGAIVLALCGAALAPARGDAAPPPRTVSAWLPYWDQEGANQDALAHADQLRTVSPFWYESKSATRIDGHPGAGERRIIDGLHAAGIQVVPTVMEQMEPGALAAIVTSPDRRAEHITELLALVRSRAYDGIDLDYETIAATGDATYRTVGAGYTALVRDLCSGLHALGKVCFATVNPKTTTTDRIWDYRSLGQVADRVRIMAYNLHYATGTPGPLSSTAWYDEILRRATAEIPVDRIELGLPAYGWDWAEGGDERARHVTSKEAEALREAVGAPYGLDPASQTPHFTYKENGTVRTVWYQDARGTDAHLPVLRRHGVHNTVLWALDFEDPGLWAVLARDA</sequence>
<dbReference type="PANTHER" id="PTHR46066:SF2">
    <property type="entry name" value="CHITINASE DOMAIN-CONTAINING PROTEIN 1"/>
    <property type="match status" value="1"/>
</dbReference>
<dbReference type="InterPro" id="IPR001579">
    <property type="entry name" value="Glyco_hydro_18_chit_AS"/>
</dbReference>
<dbReference type="InterPro" id="IPR017853">
    <property type="entry name" value="GH"/>
</dbReference>
<dbReference type="InterPro" id="IPR001223">
    <property type="entry name" value="Glyco_hydro18_cat"/>
</dbReference>
<reference evidence="6" key="1">
    <citation type="submission" date="2022-10" db="EMBL/GenBank/DDBJ databases">
        <title>The complete genomes of actinobacterial strains from the NBC collection.</title>
        <authorList>
            <person name="Joergensen T.S."/>
            <person name="Alvarez Arevalo M."/>
            <person name="Sterndorff E.B."/>
            <person name="Faurdal D."/>
            <person name="Vuksanovic O."/>
            <person name="Mourched A.-S."/>
            <person name="Charusanti P."/>
            <person name="Shaw S."/>
            <person name="Blin K."/>
            <person name="Weber T."/>
        </authorList>
    </citation>
    <scope>NUCLEOTIDE SEQUENCE</scope>
    <source>
        <strain evidence="6">NBC_00119</strain>
    </source>
</reference>
<dbReference type="PANTHER" id="PTHR46066">
    <property type="entry name" value="CHITINASE DOMAIN-CONTAINING PROTEIN 1 FAMILY MEMBER"/>
    <property type="match status" value="1"/>
</dbReference>
<dbReference type="GO" id="GO:0004553">
    <property type="term" value="F:hydrolase activity, hydrolyzing O-glycosyl compounds"/>
    <property type="evidence" value="ECO:0007669"/>
    <property type="project" value="InterPro"/>
</dbReference>
<dbReference type="Gene3D" id="3.10.50.10">
    <property type="match status" value="1"/>
</dbReference>
<dbReference type="InterPro" id="IPR029070">
    <property type="entry name" value="Chitinase_insertion_sf"/>
</dbReference>
<evidence type="ECO:0000313" key="6">
    <source>
        <dbReference type="EMBL" id="WTS11010.1"/>
    </source>
</evidence>
<comment type="similarity">
    <text evidence="4">Belongs to the glycosyl hydrolase 18 family.</text>
</comment>
<keyword evidence="2 3" id="KW-0326">Glycosidase</keyword>
<gene>
    <name evidence="6" type="ORF">OHU69_07980</name>
</gene>
<dbReference type="Gene3D" id="3.20.20.80">
    <property type="entry name" value="Glycosidases"/>
    <property type="match status" value="1"/>
</dbReference>
<dbReference type="Pfam" id="PF00704">
    <property type="entry name" value="Glyco_hydro_18"/>
    <property type="match status" value="1"/>
</dbReference>
<protein>
    <submittedName>
        <fullName evidence="6">Glycosyl hydrolase family 18 protein</fullName>
    </submittedName>
</protein>
<dbReference type="EMBL" id="CP108195">
    <property type="protein sequence ID" value="WTS11010.1"/>
    <property type="molecule type" value="Genomic_DNA"/>
</dbReference>
<dbReference type="AlphaFoldDB" id="A0AAU1TZG7"/>
<dbReference type="SUPFAM" id="SSF51445">
    <property type="entry name" value="(Trans)glycosidases"/>
    <property type="match status" value="1"/>
</dbReference>
<feature type="domain" description="GH18" evidence="5">
    <location>
        <begin position="54"/>
        <end position="365"/>
    </location>
</feature>
<dbReference type="PROSITE" id="PS51910">
    <property type="entry name" value="GH18_2"/>
    <property type="match status" value="1"/>
</dbReference>
<evidence type="ECO:0000256" key="4">
    <source>
        <dbReference type="RuleBase" id="RU004453"/>
    </source>
</evidence>
<name>A0AAU1TZG7_9ACTN</name>
<dbReference type="GO" id="GO:0005975">
    <property type="term" value="P:carbohydrate metabolic process"/>
    <property type="evidence" value="ECO:0007669"/>
    <property type="project" value="InterPro"/>
</dbReference>
<dbReference type="PROSITE" id="PS01095">
    <property type="entry name" value="GH18_1"/>
    <property type="match status" value="1"/>
</dbReference>
<accession>A0AAU1TZG7</accession>
<organism evidence="6">
    <name type="scientific">Streptomyces sp. NBC_00119</name>
    <dbReference type="NCBI Taxonomy" id="2975659"/>
    <lineage>
        <taxon>Bacteria</taxon>
        <taxon>Bacillati</taxon>
        <taxon>Actinomycetota</taxon>
        <taxon>Actinomycetes</taxon>
        <taxon>Kitasatosporales</taxon>
        <taxon>Streptomycetaceae</taxon>
        <taxon>Streptomyces</taxon>
    </lineage>
</organism>
<evidence type="ECO:0000256" key="2">
    <source>
        <dbReference type="ARBA" id="ARBA00023295"/>
    </source>
</evidence>